<keyword evidence="24" id="KW-0234">DNA repair</keyword>
<keyword evidence="23" id="KW-0804">Transcription</keyword>
<dbReference type="InterPro" id="IPR027417">
    <property type="entry name" value="P-loop_NTPase"/>
</dbReference>
<evidence type="ECO:0000256" key="20">
    <source>
        <dbReference type="ARBA" id="ARBA00023015"/>
    </source>
</evidence>
<evidence type="ECO:0000256" key="32">
    <source>
        <dbReference type="ARBA" id="ARBA00080369"/>
    </source>
</evidence>
<evidence type="ECO:0000256" key="17">
    <source>
        <dbReference type="ARBA" id="ARBA00022884"/>
    </source>
</evidence>
<evidence type="ECO:0000256" key="4">
    <source>
        <dbReference type="ARBA" id="ARBA00004604"/>
    </source>
</evidence>
<organism evidence="35 36">
    <name type="scientific">Asarcornis scutulata</name>
    <dbReference type="NCBI Taxonomy" id="75869"/>
    <lineage>
        <taxon>Eukaryota</taxon>
        <taxon>Metazoa</taxon>
        <taxon>Chordata</taxon>
        <taxon>Craniata</taxon>
        <taxon>Vertebrata</taxon>
        <taxon>Euteleostomi</taxon>
        <taxon>Archelosauria</taxon>
        <taxon>Archosauria</taxon>
        <taxon>Dinosauria</taxon>
        <taxon>Saurischia</taxon>
        <taxon>Theropoda</taxon>
        <taxon>Coelurosauria</taxon>
        <taxon>Aves</taxon>
        <taxon>Neognathae</taxon>
        <taxon>Galloanserae</taxon>
        <taxon>Anseriformes</taxon>
        <taxon>Anatidae</taxon>
        <taxon>Anatinae</taxon>
        <taxon>Asarcornis</taxon>
    </lineage>
</organism>
<keyword evidence="20" id="KW-0805">Transcription regulation</keyword>
<keyword evidence="9" id="KW-0963">Cytoplasm</keyword>
<evidence type="ECO:0000256" key="10">
    <source>
        <dbReference type="ARBA" id="ARBA00022705"/>
    </source>
</evidence>
<dbReference type="SMART" id="SM00491">
    <property type="entry name" value="HELICc2"/>
    <property type="match status" value="1"/>
</dbReference>
<evidence type="ECO:0000256" key="5">
    <source>
        <dbReference type="ARBA" id="ARBA00004647"/>
    </source>
</evidence>
<keyword evidence="15 35" id="KW-0347">Helicase</keyword>
<evidence type="ECO:0000256" key="14">
    <source>
        <dbReference type="ARBA" id="ARBA00022801"/>
    </source>
</evidence>
<dbReference type="GO" id="GO:0005730">
    <property type="term" value="C:nucleolus"/>
    <property type="evidence" value="ECO:0007669"/>
    <property type="project" value="UniProtKB-SubCell"/>
</dbReference>
<evidence type="ECO:0000256" key="28">
    <source>
        <dbReference type="ARBA" id="ARBA00044969"/>
    </source>
</evidence>
<evidence type="ECO:0000256" key="24">
    <source>
        <dbReference type="ARBA" id="ARBA00023204"/>
    </source>
</evidence>
<dbReference type="GO" id="GO:0005524">
    <property type="term" value="F:ATP binding"/>
    <property type="evidence" value="ECO:0007669"/>
    <property type="project" value="UniProtKB-KW"/>
</dbReference>
<evidence type="ECO:0000313" key="35">
    <source>
        <dbReference type="EMBL" id="NWZ31487.1"/>
    </source>
</evidence>
<evidence type="ECO:0000256" key="11">
    <source>
        <dbReference type="ARBA" id="ARBA00022723"/>
    </source>
</evidence>
<evidence type="ECO:0000256" key="30">
    <source>
        <dbReference type="ARBA" id="ARBA00074489"/>
    </source>
</evidence>
<keyword evidence="8" id="KW-0004">4Fe-4S</keyword>
<keyword evidence="17" id="KW-0694">RNA-binding</keyword>
<evidence type="ECO:0000256" key="8">
    <source>
        <dbReference type="ARBA" id="ARBA00022485"/>
    </source>
</evidence>
<dbReference type="InterPro" id="IPR006555">
    <property type="entry name" value="ATP-dep_Helicase_C"/>
</dbReference>
<keyword evidence="27" id="KW-0539">Nucleus</keyword>
<keyword evidence="26" id="KW-0413">Isomerase</keyword>
<dbReference type="GO" id="GO:0034085">
    <property type="term" value="P:establishment of sister chromatid cohesion"/>
    <property type="evidence" value="ECO:0007669"/>
    <property type="project" value="TreeGrafter"/>
</dbReference>
<keyword evidence="12" id="KW-0547">Nucleotide-binding</keyword>
<evidence type="ECO:0000256" key="9">
    <source>
        <dbReference type="ARBA" id="ARBA00022490"/>
    </source>
</evidence>
<keyword evidence="22" id="KW-0010">Activator</keyword>
<dbReference type="EC" id="5.6.2.3" evidence="28"/>
<feature type="compositionally biased region" description="Basic and acidic residues" evidence="33">
    <location>
        <begin position="67"/>
        <end position="86"/>
    </location>
</feature>
<sequence>FPFPYRPYPIQERFMAALYAALQAGQVGIFESPTGTGKSLSLICGALSWLRDFEEKKKQEEAQLLALEDKEEKQPLASDEPGRPDSKGSSGEPDWITAFVQKKEEQDMVNKLKEEQIRRKKREERLEKIRHNVQLKYAAKRKRSEEDETKRLLQLSKEALSEGAGAEVLEQLDHNEEELILAEYESDEEKKAASGLEEDDDDDLEEEHVTKIYYCSRTHSQLSQFVHEVQKSPFGKDTRLVSLGSRQNLCVNEEVRRLGALQLINDRCTEMQKNKHEKKSGEETEGKKRRVSRATCPFYSYEQMQFLRDEVLVEVKDIEQLVALGRETKACPYYGSRYAIPAAQLVVLPYQMLLHEATRSAAGIKLKDQVVIIDEAHNLIDTITCIHSAEVSGSQLCCAHSQLQQYMERYRKRLKAKNLMYIKQILYLLERFVAMLGGNVNQNPSCQAVSQTGTVLKSINDFLFQSQIDNINLFKVVQRYCERSLISRKLFGFVERYGNPATAVRMNKENQRVAGLQNFLLTLQQGSEKEGDPPVEPENEQLRAASPLMQIEGFLSALTNANEDGRVILNRQGTVGQSSLKFLLLNPAVHFAKVVKECRAVIIAGGTMQPVADFREQLLSCAGVDPARVVEFSCGHVIPPENILPIILCSGPSNQQLEFTYQTRDLPQMMDETGRILCNLCNVVPGGVVCFFPSYDYEKQVHAHWEKTGLLTRLAAKKKIFQEPKKANQVEQVLAEYAKCIKRCSQSAGQMTGALLLSVVGGKMSEGINFSDDLGRCVIMVGMPYPNIKSPELQEKMTWLDKTMPRAAGPAPSRVLIENLCMKAVNQSIGRAIRHQKDFASILLLDHRYARPAIFNKLPQWIRERTQVKPAFGAAFAELRKVSTFSYAWL</sequence>
<dbReference type="GO" id="GO:0006281">
    <property type="term" value="P:DNA repair"/>
    <property type="evidence" value="ECO:0007669"/>
    <property type="project" value="UniProtKB-KW"/>
</dbReference>
<evidence type="ECO:0000259" key="34">
    <source>
        <dbReference type="PROSITE" id="PS51193"/>
    </source>
</evidence>
<evidence type="ECO:0000256" key="27">
    <source>
        <dbReference type="ARBA" id="ARBA00023242"/>
    </source>
</evidence>
<evidence type="ECO:0000256" key="15">
    <source>
        <dbReference type="ARBA" id="ARBA00022806"/>
    </source>
</evidence>
<dbReference type="PANTHER" id="PTHR11472:SF41">
    <property type="entry name" value="ATP-DEPENDENT DNA HELICASE DDX11-RELATED"/>
    <property type="match status" value="1"/>
</dbReference>
<keyword evidence="19" id="KW-0411">Iron-sulfur</keyword>
<evidence type="ECO:0000256" key="12">
    <source>
        <dbReference type="ARBA" id="ARBA00022741"/>
    </source>
</evidence>
<feature type="region of interest" description="Disordered" evidence="33">
    <location>
        <begin position="67"/>
        <end position="93"/>
    </location>
</feature>
<feature type="region of interest" description="Disordered" evidence="33">
    <location>
        <begin position="183"/>
        <end position="204"/>
    </location>
</feature>
<keyword evidence="13" id="KW-0227">DNA damage</keyword>
<keyword evidence="10" id="KW-0235">DNA replication</keyword>
<dbReference type="GO" id="GO:0043139">
    <property type="term" value="F:5'-3' DNA helicase activity"/>
    <property type="evidence" value="ECO:0007669"/>
    <property type="project" value="UniProtKB-EC"/>
</dbReference>
<comment type="subcellular location">
    <subcellularLocation>
        <location evidence="3">Cytoplasm</location>
        <location evidence="3">Cytoskeleton</location>
        <location evidence="3">Microtubule organizing center</location>
        <location evidence="3">Centrosome</location>
    </subcellularLocation>
    <subcellularLocation>
        <location evidence="5">Cytoplasm</location>
        <location evidence="5">Cytoskeleton</location>
        <location evidence="5">Spindle pole</location>
    </subcellularLocation>
    <subcellularLocation>
        <location evidence="2">Midbody</location>
    </subcellularLocation>
    <subcellularLocation>
        <location evidence="4">Nucleus</location>
        <location evidence="4">Nucleolus</location>
    </subcellularLocation>
</comment>
<keyword evidence="7" id="KW-0217">Developmental protein</keyword>
<dbReference type="AlphaFoldDB" id="A0A7K7LKP6"/>
<evidence type="ECO:0000256" key="2">
    <source>
        <dbReference type="ARBA" id="ARBA00004214"/>
    </source>
</evidence>
<evidence type="ECO:0000256" key="16">
    <source>
        <dbReference type="ARBA" id="ARBA00022840"/>
    </source>
</evidence>
<dbReference type="PANTHER" id="PTHR11472">
    <property type="entry name" value="DNA REPAIR DEAD HELICASE RAD3/XP-D SUBFAMILY MEMBER"/>
    <property type="match status" value="1"/>
</dbReference>
<protein>
    <recommendedName>
        <fullName evidence="30">ATP-dependent DNA helicase DDX11</fullName>
        <ecNumber evidence="28">5.6.2.3</ecNumber>
    </recommendedName>
    <alternativeName>
        <fullName evidence="32">DEAD/H-box protein 11</fullName>
    </alternativeName>
    <alternativeName>
        <fullName evidence="31">DNA 5'-3' helicase DDX11</fullName>
    </alternativeName>
</protein>
<evidence type="ECO:0000256" key="33">
    <source>
        <dbReference type="SAM" id="MobiDB-lite"/>
    </source>
</evidence>
<evidence type="ECO:0000256" key="22">
    <source>
        <dbReference type="ARBA" id="ARBA00023159"/>
    </source>
</evidence>
<evidence type="ECO:0000256" key="23">
    <source>
        <dbReference type="ARBA" id="ARBA00023163"/>
    </source>
</evidence>
<dbReference type="FunFam" id="3.40.50.300:FF:000910">
    <property type="entry name" value="probable ATP-dependent DNA helicase DDX11"/>
    <property type="match status" value="1"/>
</dbReference>
<keyword evidence="18" id="KW-0408">Iron</keyword>
<evidence type="ECO:0000256" key="25">
    <source>
        <dbReference type="ARBA" id="ARBA00023212"/>
    </source>
</evidence>
<keyword evidence="16" id="KW-0067">ATP-binding</keyword>
<dbReference type="Gene3D" id="3.40.50.300">
    <property type="entry name" value="P-loop containing nucleotide triphosphate hydrolases"/>
    <property type="match status" value="3"/>
</dbReference>
<evidence type="ECO:0000256" key="31">
    <source>
        <dbReference type="ARBA" id="ARBA00079245"/>
    </source>
</evidence>
<keyword evidence="14" id="KW-0378">Hydrolase</keyword>
<evidence type="ECO:0000256" key="19">
    <source>
        <dbReference type="ARBA" id="ARBA00023014"/>
    </source>
</evidence>
<feature type="domain" description="Helicase ATP-binding" evidence="34">
    <location>
        <begin position="1"/>
        <end position="426"/>
    </location>
</feature>
<comment type="catalytic activity">
    <reaction evidence="29">
        <text>ATP + H2O = ADP + phosphate + H(+)</text>
        <dbReference type="Rhea" id="RHEA:13065"/>
        <dbReference type="ChEBI" id="CHEBI:15377"/>
        <dbReference type="ChEBI" id="CHEBI:15378"/>
        <dbReference type="ChEBI" id="CHEBI:30616"/>
        <dbReference type="ChEBI" id="CHEBI:43474"/>
        <dbReference type="ChEBI" id="CHEBI:456216"/>
        <dbReference type="EC" id="5.6.2.3"/>
    </reaction>
</comment>
<dbReference type="NCBIfam" id="TIGR00604">
    <property type="entry name" value="rad3"/>
    <property type="match status" value="1"/>
</dbReference>
<evidence type="ECO:0000256" key="21">
    <source>
        <dbReference type="ARBA" id="ARBA00023125"/>
    </source>
</evidence>
<gene>
    <name evidence="35" type="primary">Ddx11</name>
    <name evidence="35" type="ORF">ASASCU_R06543</name>
</gene>
<feature type="non-terminal residue" evidence="35">
    <location>
        <position position="1"/>
    </location>
</feature>
<dbReference type="GO" id="GO:0005813">
    <property type="term" value="C:centrosome"/>
    <property type="evidence" value="ECO:0007669"/>
    <property type="project" value="UniProtKB-SubCell"/>
</dbReference>
<dbReference type="SUPFAM" id="SSF52540">
    <property type="entry name" value="P-loop containing nucleoside triphosphate hydrolases"/>
    <property type="match status" value="1"/>
</dbReference>
<keyword evidence="25" id="KW-0206">Cytoskeleton</keyword>
<dbReference type="GO" id="GO:0051539">
    <property type="term" value="F:4 iron, 4 sulfur cluster binding"/>
    <property type="evidence" value="ECO:0007669"/>
    <property type="project" value="UniProtKB-KW"/>
</dbReference>
<keyword evidence="21" id="KW-0238">DNA-binding</keyword>
<keyword evidence="11" id="KW-0479">Metal-binding</keyword>
<accession>A0A7K7LKP6</accession>
<evidence type="ECO:0000256" key="7">
    <source>
        <dbReference type="ARBA" id="ARBA00022473"/>
    </source>
</evidence>
<dbReference type="InterPro" id="IPR013020">
    <property type="entry name" value="Rad3/Chl1-like"/>
</dbReference>
<dbReference type="GO" id="GO:0016818">
    <property type="term" value="F:hydrolase activity, acting on acid anhydrides, in phosphorus-containing anhydrides"/>
    <property type="evidence" value="ECO:0007669"/>
    <property type="project" value="InterPro"/>
</dbReference>
<name>A0A7K7LKP6_9AVES</name>
<dbReference type="PROSITE" id="PS51193">
    <property type="entry name" value="HELICASE_ATP_BIND_2"/>
    <property type="match status" value="1"/>
</dbReference>
<reference evidence="35 36" key="1">
    <citation type="submission" date="2019-09" db="EMBL/GenBank/DDBJ databases">
        <title>Bird 10,000 Genomes (B10K) Project - Family phase.</title>
        <authorList>
            <person name="Zhang G."/>
        </authorList>
    </citation>
    <scope>NUCLEOTIDE SEQUENCE [LARGE SCALE GENOMIC DNA]</scope>
    <source>
        <strain evidence="35">OUT-0051</strain>
        <tissue evidence="35">Kidney</tissue>
    </source>
</reference>
<comment type="caution">
    <text evidence="35">The sequence shown here is derived from an EMBL/GenBank/DDBJ whole genome shotgun (WGS) entry which is preliminary data.</text>
</comment>
<dbReference type="InterPro" id="IPR014013">
    <property type="entry name" value="Helic_SF1/SF2_ATP-bd_DinG/Rad3"/>
</dbReference>
<dbReference type="GO" id="GO:0003723">
    <property type="term" value="F:RNA binding"/>
    <property type="evidence" value="ECO:0007669"/>
    <property type="project" value="UniProtKB-KW"/>
</dbReference>
<evidence type="ECO:0000256" key="1">
    <source>
        <dbReference type="ARBA" id="ARBA00001966"/>
    </source>
</evidence>
<evidence type="ECO:0000256" key="26">
    <source>
        <dbReference type="ARBA" id="ARBA00023235"/>
    </source>
</evidence>
<keyword evidence="36" id="KW-1185">Reference proteome</keyword>
<evidence type="ECO:0000256" key="3">
    <source>
        <dbReference type="ARBA" id="ARBA00004300"/>
    </source>
</evidence>
<dbReference type="GO" id="GO:0000922">
    <property type="term" value="C:spindle pole"/>
    <property type="evidence" value="ECO:0007669"/>
    <property type="project" value="UniProtKB-SubCell"/>
</dbReference>
<evidence type="ECO:0000256" key="18">
    <source>
        <dbReference type="ARBA" id="ARBA00023004"/>
    </source>
</evidence>
<dbReference type="GO" id="GO:0003677">
    <property type="term" value="F:DNA binding"/>
    <property type="evidence" value="ECO:0007669"/>
    <property type="project" value="UniProtKB-KW"/>
</dbReference>
<proteinExistence type="inferred from homology"/>
<dbReference type="InterPro" id="IPR010614">
    <property type="entry name" value="RAD3-like_helicase_DEAD"/>
</dbReference>
<dbReference type="EMBL" id="VZSO01009090">
    <property type="protein sequence ID" value="NWZ31487.1"/>
    <property type="molecule type" value="Genomic_DNA"/>
</dbReference>
<dbReference type="FunFam" id="3.40.50.300:FF:001050">
    <property type="entry name" value="ATP-dependent DNA helicase DDX11"/>
    <property type="match status" value="1"/>
</dbReference>
<comment type="similarity">
    <text evidence="6">Belongs to the DEAD box helicase family. DEAH subfamily. DDX11/CHL1 sub-subfamily.</text>
</comment>
<dbReference type="GO" id="GO:0046872">
    <property type="term" value="F:metal ion binding"/>
    <property type="evidence" value="ECO:0007669"/>
    <property type="project" value="UniProtKB-KW"/>
</dbReference>
<dbReference type="InterPro" id="IPR006554">
    <property type="entry name" value="Helicase-like_DEXD_c2"/>
</dbReference>
<dbReference type="InterPro" id="IPR045028">
    <property type="entry name" value="DinG/Rad3-like"/>
</dbReference>
<dbReference type="SMART" id="SM00488">
    <property type="entry name" value="DEXDc2"/>
    <property type="match status" value="1"/>
</dbReference>
<dbReference type="GO" id="GO:0030496">
    <property type="term" value="C:midbody"/>
    <property type="evidence" value="ECO:0007669"/>
    <property type="project" value="UniProtKB-SubCell"/>
</dbReference>
<dbReference type="Proteomes" id="UP000525565">
    <property type="component" value="Unassembled WGS sequence"/>
</dbReference>
<evidence type="ECO:0000256" key="13">
    <source>
        <dbReference type="ARBA" id="ARBA00022763"/>
    </source>
</evidence>
<feature type="non-terminal residue" evidence="35">
    <location>
        <position position="890"/>
    </location>
</feature>
<evidence type="ECO:0000256" key="29">
    <source>
        <dbReference type="ARBA" id="ARBA00048954"/>
    </source>
</evidence>
<comment type="cofactor">
    <cofactor evidence="1">
        <name>[4Fe-4S] cluster</name>
        <dbReference type="ChEBI" id="CHEBI:49883"/>
    </cofactor>
</comment>
<dbReference type="CDD" id="cd18788">
    <property type="entry name" value="SF2_C_XPD"/>
    <property type="match status" value="1"/>
</dbReference>
<dbReference type="Pfam" id="PF06733">
    <property type="entry name" value="DEAD_2"/>
    <property type="match status" value="1"/>
</dbReference>
<dbReference type="Pfam" id="PF13307">
    <property type="entry name" value="Helicase_C_2"/>
    <property type="match status" value="1"/>
</dbReference>
<dbReference type="GO" id="GO:0006260">
    <property type="term" value="P:DNA replication"/>
    <property type="evidence" value="ECO:0007669"/>
    <property type="project" value="UniProtKB-KW"/>
</dbReference>
<evidence type="ECO:0000256" key="6">
    <source>
        <dbReference type="ARBA" id="ARBA00008435"/>
    </source>
</evidence>
<dbReference type="FunFam" id="3.40.50.300:FF:000909">
    <property type="entry name" value="Putative ATP-dependent RNA helicase DDX11"/>
    <property type="match status" value="1"/>
</dbReference>
<evidence type="ECO:0000313" key="36">
    <source>
        <dbReference type="Proteomes" id="UP000525565"/>
    </source>
</evidence>